<dbReference type="GO" id="GO:0015385">
    <property type="term" value="F:sodium:proton antiporter activity"/>
    <property type="evidence" value="ECO:0007669"/>
    <property type="project" value="UniProtKB-UniRule"/>
</dbReference>
<feature type="region of interest" description="Disordered" evidence="12">
    <location>
        <begin position="59"/>
        <end position="79"/>
    </location>
</feature>
<evidence type="ECO:0000256" key="10">
    <source>
        <dbReference type="ARBA" id="ARBA00023201"/>
    </source>
</evidence>
<keyword evidence="9 11" id="KW-0472">Membrane</keyword>
<feature type="transmembrane region" description="Helical" evidence="11">
    <location>
        <begin position="330"/>
        <end position="353"/>
    </location>
</feature>
<evidence type="ECO:0000256" key="7">
    <source>
        <dbReference type="ARBA" id="ARBA00023053"/>
    </source>
</evidence>
<dbReference type="HAMAP" id="MF_01844">
    <property type="entry name" value="NhaA"/>
    <property type="match status" value="1"/>
</dbReference>
<proteinExistence type="inferred from homology"/>
<organism evidence="13 14">
    <name type="scientific">Corynebacterium variabile (strain DSM 44702 / CIP 107183 / JCM 12073 / NCIMB 30131)</name>
    <name type="common">Corynebacterium mooreparkense</name>
    <dbReference type="NCBI Taxonomy" id="858619"/>
    <lineage>
        <taxon>Bacteria</taxon>
        <taxon>Bacillati</taxon>
        <taxon>Actinomycetota</taxon>
        <taxon>Actinomycetes</taxon>
        <taxon>Mycobacteriales</taxon>
        <taxon>Corynebacteriaceae</taxon>
        <taxon>Corynebacterium</taxon>
    </lineage>
</organism>
<evidence type="ECO:0000313" key="14">
    <source>
        <dbReference type="Proteomes" id="UP000006659"/>
    </source>
</evidence>
<evidence type="ECO:0000256" key="6">
    <source>
        <dbReference type="ARBA" id="ARBA00022989"/>
    </source>
</evidence>
<keyword evidence="6 11" id="KW-1133">Transmembrane helix</keyword>
<dbReference type="AlphaFoldDB" id="G0HC30"/>
<name>G0HC30_CORVD</name>
<feature type="transmembrane region" description="Helical" evidence="11">
    <location>
        <begin position="134"/>
        <end position="158"/>
    </location>
</feature>
<keyword evidence="4 11" id="KW-1003">Cell membrane</keyword>
<protein>
    <recommendedName>
        <fullName evidence="11">Na(+)/H(+) antiporter NhaA</fullName>
    </recommendedName>
    <alternativeName>
        <fullName evidence="11">Sodium/proton antiporter NhaA</fullName>
    </alternativeName>
</protein>
<keyword evidence="2 11" id="KW-0813">Transport</keyword>
<evidence type="ECO:0000256" key="9">
    <source>
        <dbReference type="ARBA" id="ARBA00023136"/>
    </source>
</evidence>
<feature type="transmembrane region" description="Helical" evidence="11">
    <location>
        <begin position="209"/>
        <end position="230"/>
    </location>
</feature>
<dbReference type="KEGG" id="cva:CVAR_0535"/>
<dbReference type="GO" id="GO:0006885">
    <property type="term" value="P:regulation of pH"/>
    <property type="evidence" value="ECO:0007669"/>
    <property type="project" value="UniProtKB-UniRule"/>
</dbReference>
<dbReference type="PANTHER" id="PTHR30341:SF0">
    <property type="entry name" value="NA(+)_H(+) ANTIPORTER NHAA"/>
    <property type="match status" value="1"/>
</dbReference>
<keyword evidence="7 11" id="KW-0915">Sodium</keyword>
<keyword evidence="5 11" id="KW-0812">Transmembrane</keyword>
<evidence type="ECO:0000256" key="11">
    <source>
        <dbReference type="HAMAP-Rule" id="MF_01844"/>
    </source>
</evidence>
<dbReference type="Proteomes" id="UP000006659">
    <property type="component" value="Chromosome"/>
</dbReference>
<dbReference type="PANTHER" id="PTHR30341">
    <property type="entry name" value="SODIUM ION/PROTON ANTIPORTER NHAA-RELATED"/>
    <property type="match status" value="1"/>
</dbReference>
<feature type="transmembrane region" description="Helical" evidence="11">
    <location>
        <begin position="407"/>
        <end position="428"/>
    </location>
</feature>
<sequence length="509" mass="52398">MEGRGGGVRGAEHGVLVGVEECADARGVLPGGLGGPVDDLVGDPDDGVEVADIAAHRWGQQARGQGEGGRVPGDDLGRDPVGHRLVPVVGPLRPAPCHGSTVPSGVPFPTMTGSSPTPFARAVRFLTTDKGGGILLLIATVIALVWANSGFSGGYTGLRDAEIGPEWADLHLSVGEWASDGLLAIFFFVTGLELKQEFLTGALRRVQDALVPVLAACGGVAVPAILYTVVNAAANGGDTSGWAVPAATDIAFAVSVLAVVGSHLPQRLRVFLLTLAVVDDLIGILIIAFFFADDLNLGFLALALVPLVLFAVATQRGFDQSWLLTPLAVLTWALVHHSGIHATISAVVLGFMVPVTSRAGKATSHRFSAALGPWSSLLVLPVFAFFAAGVTVGGWSGLTDSWADPVAYGVIIALVVGKPLGITVTTWLTSKLPGMALASSLRWPDIIGMGMVAGIGFTVSLLVSELTFGAGTVLDDHAKVGVLTASLLSAILGGAYLAVRNRKYARAAQ</sequence>
<comment type="catalytic activity">
    <reaction evidence="11">
        <text>Na(+)(in) + 2 H(+)(out) = Na(+)(out) + 2 H(+)(in)</text>
        <dbReference type="Rhea" id="RHEA:29251"/>
        <dbReference type="ChEBI" id="CHEBI:15378"/>
        <dbReference type="ChEBI" id="CHEBI:29101"/>
    </reaction>
</comment>
<feature type="transmembrane region" description="Helical" evidence="11">
    <location>
        <begin position="449"/>
        <end position="474"/>
    </location>
</feature>
<comment type="function">
    <text evidence="11">Na(+)/H(+) antiporter that extrudes sodium in exchange for external protons.</text>
</comment>
<keyword evidence="8 11" id="KW-0406">Ion transport</keyword>
<evidence type="ECO:0000256" key="4">
    <source>
        <dbReference type="ARBA" id="ARBA00022475"/>
    </source>
</evidence>
<evidence type="ECO:0000256" key="8">
    <source>
        <dbReference type="ARBA" id="ARBA00023065"/>
    </source>
</evidence>
<evidence type="ECO:0000313" key="13">
    <source>
        <dbReference type="EMBL" id="AEK35885.1"/>
    </source>
</evidence>
<evidence type="ECO:0000256" key="5">
    <source>
        <dbReference type="ARBA" id="ARBA00022692"/>
    </source>
</evidence>
<gene>
    <name evidence="11 13" type="primary">nhaA</name>
    <name evidence="13" type="ordered locus">CVAR_0535</name>
</gene>
<feature type="transmembrane region" description="Helical" evidence="11">
    <location>
        <begin position="480"/>
        <end position="499"/>
    </location>
</feature>
<accession>G0HC30</accession>
<feature type="transmembrane region" description="Helical" evidence="11">
    <location>
        <begin position="270"/>
        <end position="292"/>
    </location>
</feature>
<evidence type="ECO:0000256" key="3">
    <source>
        <dbReference type="ARBA" id="ARBA00022449"/>
    </source>
</evidence>
<dbReference type="GO" id="GO:0005886">
    <property type="term" value="C:plasma membrane"/>
    <property type="evidence" value="ECO:0007669"/>
    <property type="project" value="UniProtKB-SubCell"/>
</dbReference>
<dbReference type="NCBIfam" id="TIGR00773">
    <property type="entry name" value="NhaA"/>
    <property type="match status" value="1"/>
</dbReference>
<feature type="transmembrane region" description="Helical" evidence="11">
    <location>
        <begin position="242"/>
        <end position="264"/>
    </location>
</feature>
<evidence type="ECO:0000256" key="2">
    <source>
        <dbReference type="ARBA" id="ARBA00022448"/>
    </source>
</evidence>
<keyword evidence="10 11" id="KW-0739">Sodium transport</keyword>
<dbReference type="Pfam" id="PF06965">
    <property type="entry name" value="Na_H_antiport_1"/>
    <property type="match status" value="1"/>
</dbReference>
<reference evidence="13 14" key="1">
    <citation type="journal article" date="2011" name="BMC Genomics">
        <title>Complete genome sequence of Corynebacterium variabile DSM 44702 isolated from the surface of smear-ripened cheeses and insights into cheese ripening and flavor generation.</title>
        <authorList>
            <person name="Schroeder J."/>
            <person name="Maus I."/>
            <person name="Trost E."/>
            <person name="Tauch A."/>
        </authorList>
    </citation>
    <scope>NUCLEOTIDE SEQUENCE [LARGE SCALE GENOMIC DNA]</scope>
    <source>
        <strain evidence="14">DSM 44702 / JCM 12073 / NCIMB 30131</strain>
    </source>
</reference>
<dbReference type="eggNOG" id="COG3004">
    <property type="taxonomic scope" value="Bacteria"/>
</dbReference>
<keyword evidence="3 11" id="KW-0050">Antiport</keyword>
<feature type="transmembrane region" description="Helical" evidence="11">
    <location>
        <begin position="374"/>
        <end position="395"/>
    </location>
</feature>
<dbReference type="STRING" id="858619.CVAR_0535"/>
<evidence type="ECO:0000256" key="12">
    <source>
        <dbReference type="SAM" id="MobiDB-lite"/>
    </source>
</evidence>
<dbReference type="InterPro" id="IPR004670">
    <property type="entry name" value="NhaA"/>
</dbReference>
<dbReference type="HOGENOM" id="CLU_015803_0_0_11"/>
<dbReference type="EMBL" id="CP002917">
    <property type="protein sequence ID" value="AEK35885.1"/>
    <property type="molecule type" value="Genomic_DNA"/>
</dbReference>
<dbReference type="InterPro" id="IPR023171">
    <property type="entry name" value="Na/H_antiporter_dom_sf"/>
</dbReference>
<comment type="similarity">
    <text evidence="11">Belongs to the NhaA Na(+)/H(+) (TC 2.A.33) antiporter family.</text>
</comment>
<dbReference type="Gene3D" id="1.20.1530.10">
    <property type="entry name" value="Na+/H+ antiporter like domain"/>
    <property type="match status" value="1"/>
</dbReference>
<comment type="subcellular location">
    <subcellularLocation>
        <location evidence="1">Cell inner membrane</location>
        <topology evidence="1">Multi-pass membrane protein</topology>
    </subcellularLocation>
    <subcellularLocation>
        <location evidence="11">Cell membrane</location>
        <topology evidence="11">Multi-pass membrane protein</topology>
    </subcellularLocation>
</comment>
<evidence type="ECO:0000256" key="1">
    <source>
        <dbReference type="ARBA" id="ARBA00004429"/>
    </source>
</evidence>
<feature type="transmembrane region" description="Helical" evidence="11">
    <location>
        <begin position="170"/>
        <end position="189"/>
    </location>
</feature>